<name>A0A9D4VTS6_PEA</name>
<organism evidence="1 2">
    <name type="scientific">Pisum sativum</name>
    <name type="common">Garden pea</name>
    <name type="synonym">Lathyrus oleraceus</name>
    <dbReference type="NCBI Taxonomy" id="3888"/>
    <lineage>
        <taxon>Eukaryota</taxon>
        <taxon>Viridiplantae</taxon>
        <taxon>Streptophyta</taxon>
        <taxon>Embryophyta</taxon>
        <taxon>Tracheophyta</taxon>
        <taxon>Spermatophyta</taxon>
        <taxon>Magnoliopsida</taxon>
        <taxon>eudicotyledons</taxon>
        <taxon>Gunneridae</taxon>
        <taxon>Pentapetalae</taxon>
        <taxon>rosids</taxon>
        <taxon>fabids</taxon>
        <taxon>Fabales</taxon>
        <taxon>Fabaceae</taxon>
        <taxon>Papilionoideae</taxon>
        <taxon>50 kb inversion clade</taxon>
        <taxon>NPAAA clade</taxon>
        <taxon>Hologalegina</taxon>
        <taxon>IRL clade</taxon>
        <taxon>Fabeae</taxon>
        <taxon>Lathyrus</taxon>
    </lineage>
</organism>
<comment type="caution">
    <text evidence="1">The sequence shown here is derived from an EMBL/GenBank/DDBJ whole genome shotgun (WGS) entry which is preliminary data.</text>
</comment>
<gene>
    <name evidence="1" type="ORF">KIW84_074401</name>
</gene>
<sequence>MISDVWVPIQDLQANMERIKQVFSDWNLKTVKGGSGQVRLGNFEEYIKLSRGVDVIPTFENKMDGEEDRNTRLYHLTIVIRRRRKFISLIKNNDGEWIEDPEDIQKLFESWYQNVYTTEVKVEDWMQTNTRFLNIEKNQKMKLTENLIVKEIKKTMFLMAPWKSPGPDGFPASFFQNS</sequence>
<dbReference type="AlphaFoldDB" id="A0A9D4VTS6"/>
<dbReference type="Proteomes" id="UP001058974">
    <property type="component" value="Chromosome 7"/>
</dbReference>
<protein>
    <submittedName>
        <fullName evidence="1">Uncharacterized protein</fullName>
    </submittedName>
</protein>
<evidence type="ECO:0000313" key="2">
    <source>
        <dbReference type="Proteomes" id="UP001058974"/>
    </source>
</evidence>
<accession>A0A9D4VTS6</accession>
<dbReference type="EMBL" id="JAMSHJ010000007">
    <property type="protein sequence ID" value="KAI5388714.1"/>
    <property type="molecule type" value="Genomic_DNA"/>
</dbReference>
<reference evidence="1 2" key="1">
    <citation type="journal article" date="2022" name="Nat. Genet.">
        <title>Improved pea reference genome and pan-genome highlight genomic features and evolutionary characteristics.</title>
        <authorList>
            <person name="Yang T."/>
            <person name="Liu R."/>
            <person name="Luo Y."/>
            <person name="Hu S."/>
            <person name="Wang D."/>
            <person name="Wang C."/>
            <person name="Pandey M.K."/>
            <person name="Ge S."/>
            <person name="Xu Q."/>
            <person name="Li N."/>
            <person name="Li G."/>
            <person name="Huang Y."/>
            <person name="Saxena R.K."/>
            <person name="Ji Y."/>
            <person name="Li M."/>
            <person name="Yan X."/>
            <person name="He Y."/>
            <person name="Liu Y."/>
            <person name="Wang X."/>
            <person name="Xiang C."/>
            <person name="Varshney R.K."/>
            <person name="Ding H."/>
            <person name="Gao S."/>
            <person name="Zong X."/>
        </authorList>
    </citation>
    <scope>NUCLEOTIDE SEQUENCE [LARGE SCALE GENOMIC DNA]</scope>
    <source>
        <strain evidence="1 2">cv. Zhongwan 6</strain>
    </source>
</reference>
<dbReference type="Gramene" id="Psat07G0440100-T1">
    <property type="protein sequence ID" value="KAI5388714.1"/>
    <property type="gene ID" value="KIW84_074401"/>
</dbReference>
<evidence type="ECO:0000313" key="1">
    <source>
        <dbReference type="EMBL" id="KAI5388714.1"/>
    </source>
</evidence>
<proteinExistence type="predicted"/>
<keyword evidence="2" id="KW-1185">Reference proteome</keyword>